<name>A0A2P5YXJ4_GOSBA</name>
<reference evidence="1 2" key="1">
    <citation type="submission" date="2015-01" db="EMBL/GenBank/DDBJ databases">
        <title>Genome of allotetraploid Gossypium barbadense reveals genomic plasticity and fiber elongation in cotton evolution.</title>
        <authorList>
            <person name="Chen X."/>
            <person name="Liu X."/>
            <person name="Zhao B."/>
            <person name="Zheng H."/>
            <person name="Hu Y."/>
            <person name="Lu G."/>
            <person name="Yang C."/>
            <person name="Chen J."/>
            <person name="Shan C."/>
            <person name="Zhang L."/>
            <person name="Zhou Y."/>
            <person name="Wang L."/>
            <person name="Guo W."/>
            <person name="Bai Y."/>
            <person name="Ruan J."/>
            <person name="Shangguan X."/>
            <person name="Mao Y."/>
            <person name="Jiang J."/>
            <person name="Zhu Y."/>
            <person name="Lei J."/>
            <person name="Kang H."/>
            <person name="Chen S."/>
            <person name="He X."/>
            <person name="Wang R."/>
            <person name="Wang Y."/>
            <person name="Chen J."/>
            <person name="Wang L."/>
            <person name="Yu S."/>
            <person name="Wang B."/>
            <person name="Wei J."/>
            <person name="Song S."/>
            <person name="Lu X."/>
            <person name="Gao Z."/>
            <person name="Gu W."/>
            <person name="Deng X."/>
            <person name="Ma D."/>
            <person name="Wang S."/>
            <person name="Liang W."/>
            <person name="Fang L."/>
            <person name="Cai C."/>
            <person name="Zhu X."/>
            <person name="Zhou B."/>
            <person name="Zhang Y."/>
            <person name="Chen Z."/>
            <person name="Xu S."/>
            <person name="Zhu R."/>
            <person name="Wang S."/>
            <person name="Zhang T."/>
            <person name="Zhao G."/>
        </authorList>
    </citation>
    <scope>NUCLEOTIDE SEQUENCE [LARGE SCALE GENOMIC DNA]</scope>
    <source>
        <strain evidence="2">cv. Xinhai21</strain>
        <tissue evidence="1">Leaf</tissue>
    </source>
</reference>
<dbReference type="AlphaFoldDB" id="A0A2P5YXJ4"/>
<dbReference type="Proteomes" id="UP000239757">
    <property type="component" value="Unassembled WGS sequence"/>
</dbReference>
<dbReference type="OrthoDB" id="1668230at2759"/>
<evidence type="ECO:0000313" key="1">
    <source>
        <dbReference type="EMBL" id="PPS20311.1"/>
    </source>
</evidence>
<sequence>MAVMSKQDPSPVFVETVQEIMRLYRSLPPRPSIEEVAAAKSVLKIVENEEKSSLRRSQWNDHLKMSLMRWRALAMEVSMPWKRSHL</sequence>
<dbReference type="EMBL" id="KZ662706">
    <property type="protein sequence ID" value="PPS20311.1"/>
    <property type="molecule type" value="Genomic_DNA"/>
</dbReference>
<protein>
    <submittedName>
        <fullName evidence="1">Uncharacterized protein</fullName>
    </submittedName>
</protein>
<gene>
    <name evidence="1" type="ORF">GOBAR_AA00265</name>
</gene>
<proteinExistence type="predicted"/>
<evidence type="ECO:0000313" key="2">
    <source>
        <dbReference type="Proteomes" id="UP000239757"/>
    </source>
</evidence>
<organism evidence="1 2">
    <name type="scientific">Gossypium barbadense</name>
    <name type="common">Sea Island cotton</name>
    <name type="synonym">Hibiscus barbadensis</name>
    <dbReference type="NCBI Taxonomy" id="3634"/>
    <lineage>
        <taxon>Eukaryota</taxon>
        <taxon>Viridiplantae</taxon>
        <taxon>Streptophyta</taxon>
        <taxon>Embryophyta</taxon>
        <taxon>Tracheophyta</taxon>
        <taxon>Spermatophyta</taxon>
        <taxon>Magnoliopsida</taxon>
        <taxon>eudicotyledons</taxon>
        <taxon>Gunneridae</taxon>
        <taxon>Pentapetalae</taxon>
        <taxon>rosids</taxon>
        <taxon>malvids</taxon>
        <taxon>Malvales</taxon>
        <taxon>Malvaceae</taxon>
        <taxon>Malvoideae</taxon>
        <taxon>Gossypium</taxon>
    </lineage>
</organism>
<accession>A0A2P5YXJ4</accession>